<feature type="transmembrane region" description="Helical" evidence="2">
    <location>
        <begin position="101"/>
        <end position="127"/>
    </location>
</feature>
<accession>A0ABT9IC94</accession>
<dbReference type="GO" id="GO:0006508">
    <property type="term" value="P:proteolysis"/>
    <property type="evidence" value="ECO:0007669"/>
    <property type="project" value="UniProtKB-KW"/>
</dbReference>
<gene>
    <name evidence="4" type="ORF">QOZ88_11130</name>
</gene>
<comment type="caution">
    <text evidence="4">The sequence shown here is derived from an EMBL/GenBank/DDBJ whole genome shotgun (WGS) entry which is preliminary data.</text>
</comment>
<keyword evidence="4" id="KW-0378">Hydrolase</keyword>
<evidence type="ECO:0000313" key="5">
    <source>
        <dbReference type="Proteomes" id="UP001233673"/>
    </source>
</evidence>
<feature type="transmembrane region" description="Helical" evidence="2">
    <location>
        <begin position="258"/>
        <end position="276"/>
    </location>
</feature>
<dbReference type="PANTHER" id="PTHR36435">
    <property type="entry name" value="SLR1288 PROTEIN"/>
    <property type="match status" value="1"/>
</dbReference>
<evidence type="ECO:0000313" key="4">
    <source>
        <dbReference type="EMBL" id="MDP5183191.1"/>
    </source>
</evidence>
<reference evidence="5" key="1">
    <citation type="submission" date="2023-05" db="EMBL/GenBank/DDBJ databases">
        <title>Draft genome of Pseudofrankia sp. BMG5.37.</title>
        <authorList>
            <person name="Gtari M."/>
            <person name="Ghodhbane F."/>
            <person name="Sbissi I."/>
        </authorList>
    </citation>
    <scope>NUCLEOTIDE SEQUENCE [LARGE SCALE GENOMIC DNA]</scope>
    <source>
        <strain evidence="5">BMG 814</strain>
    </source>
</reference>
<feature type="transmembrane region" description="Helical" evidence="2">
    <location>
        <begin position="316"/>
        <end position="335"/>
    </location>
</feature>
<feature type="transmembrane region" description="Helical" evidence="2">
    <location>
        <begin position="186"/>
        <end position="208"/>
    </location>
</feature>
<keyword evidence="5" id="KW-1185">Reference proteome</keyword>
<feature type="transmembrane region" description="Helical" evidence="2">
    <location>
        <begin position="341"/>
        <end position="360"/>
    </location>
</feature>
<feature type="compositionally biased region" description="Pro residues" evidence="1">
    <location>
        <begin position="16"/>
        <end position="34"/>
    </location>
</feature>
<dbReference type="InterPro" id="IPR003675">
    <property type="entry name" value="Rce1/LyrA-like_dom"/>
</dbReference>
<evidence type="ECO:0000256" key="2">
    <source>
        <dbReference type="SAM" id="Phobius"/>
    </source>
</evidence>
<dbReference type="EMBL" id="JASNFN010000011">
    <property type="protein sequence ID" value="MDP5183191.1"/>
    <property type="molecule type" value="Genomic_DNA"/>
</dbReference>
<dbReference type="Pfam" id="PF02517">
    <property type="entry name" value="Rce1-like"/>
    <property type="match status" value="1"/>
</dbReference>
<feature type="transmembrane region" description="Helical" evidence="2">
    <location>
        <begin position="288"/>
        <end position="309"/>
    </location>
</feature>
<name>A0ABT9IC94_9ACTN</name>
<keyword evidence="2" id="KW-0812">Transmembrane</keyword>
<dbReference type="Proteomes" id="UP001233673">
    <property type="component" value="Unassembled WGS sequence"/>
</dbReference>
<evidence type="ECO:0000256" key="1">
    <source>
        <dbReference type="SAM" id="MobiDB-lite"/>
    </source>
</evidence>
<feature type="domain" description="CAAX prenyl protease 2/Lysostaphin resistance protein A-like" evidence="3">
    <location>
        <begin position="221"/>
        <end position="317"/>
    </location>
</feature>
<evidence type="ECO:0000259" key="3">
    <source>
        <dbReference type="Pfam" id="PF02517"/>
    </source>
</evidence>
<dbReference type="RefSeq" id="WP_305999835.1">
    <property type="nucleotide sequence ID" value="NZ_JASNFN010000011.1"/>
</dbReference>
<organism evidence="4 5">
    <name type="scientific">Blastococcus carthaginiensis</name>
    <dbReference type="NCBI Taxonomy" id="3050034"/>
    <lineage>
        <taxon>Bacteria</taxon>
        <taxon>Bacillati</taxon>
        <taxon>Actinomycetota</taxon>
        <taxon>Actinomycetes</taxon>
        <taxon>Geodermatophilales</taxon>
        <taxon>Geodermatophilaceae</taxon>
        <taxon>Blastococcus</taxon>
    </lineage>
</organism>
<keyword evidence="2" id="KW-0472">Membrane</keyword>
<proteinExistence type="predicted"/>
<feature type="region of interest" description="Disordered" evidence="1">
    <location>
        <begin position="1"/>
        <end position="34"/>
    </location>
</feature>
<keyword evidence="2" id="KW-1133">Transmembrane helix</keyword>
<feature type="transmembrane region" description="Helical" evidence="2">
    <location>
        <begin position="147"/>
        <end position="166"/>
    </location>
</feature>
<dbReference type="PANTHER" id="PTHR36435:SF1">
    <property type="entry name" value="CAAX AMINO TERMINAL PROTEASE FAMILY PROTEIN"/>
    <property type="match status" value="1"/>
</dbReference>
<feature type="transmembrane region" description="Helical" evidence="2">
    <location>
        <begin position="220"/>
        <end position="237"/>
    </location>
</feature>
<feature type="compositionally biased region" description="Gly residues" evidence="1">
    <location>
        <begin position="1"/>
        <end position="10"/>
    </location>
</feature>
<protein>
    <submittedName>
        <fullName evidence="4">CPBP family glutamic-type intramembrane protease</fullName>
        <ecNumber evidence="4">3.4.-.-</ecNumber>
    </submittedName>
</protein>
<keyword evidence="4" id="KW-0645">Protease</keyword>
<dbReference type="EC" id="3.4.-.-" evidence="4"/>
<dbReference type="InterPro" id="IPR052710">
    <property type="entry name" value="CAAX_protease"/>
</dbReference>
<sequence>MSHPAAGGGPAEEPYAGPPPTLRPAPGGFPVPPWPQAPGPYAPAPWHYAPAPFPPGPYAPAPIPPAPPAGWALPPGTPPHDEPTSFLHAMRARDWAWWRPLLGLLLLGVVFLVAGALLGVLGILTGISPDLALIELTDPGTLLVTNATLVVGIPVVWLAWAVAHGMRPGWSSSVLARFRWRLLPRLTVLALLSIGVVIGLSVLVGVTAGEVEVTGPIRSWGWLLAVVLLTTPLQSAAEEYLFRGYLSQAIAGWIRAPRAGAVVAAVVTGALFSLAHLPPDLATFLDRFLFALAASWVVWLTGGIEAAVVMHAVNNVVLFLLVALLGDAVATNVVPAGLVPVSLALTAAGFGGFVLLVARWRRRARPELRTPALDLRVPPGAAPVPAR</sequence>
<dbReference type="GO" id="GO:0008233">
    <property type="term" value="F:peptidase activity"/>
    <property type="evidence" value="ECO:0007669"/>
    <property type="project" value="UniProtKB-KW"/>
</dbReference>